<dbReference type="EMBL" id="CP117417">
    <property type="protein sequence ID" value="WCT76847.1"/>
    <property type="molecule type" value="Genomic_DNA"/>
</dbReference>
<evidence type="ECO:0000256" key="1">
    <source>
        <dbReference type="SAM" id="SignalP"/>
    </source>
</evidence>
<sequence length="182" mass="19802">MRGLWRGMAILLPLAGLAYSWHATRQSAAQGVEWDVAVRGYDPRDLLRGHYIRFAYVWPDDTPDAADGAAGNTGATRLCIEGEAPVIRRTTPMTDQDQIRDCQGIARAAGQDRSGDGTFARPASTIPREGRLFVPQSAAPGMERALADPGQQAILRFRLRPDGEIIPLRLSFQPQPVAGAQP</sequence>
<keyword evidence="3" id="KW-1185">Reference proteome</keyword>
<dbReference type="InterPro" id="IPR025833">
    <property type="entry name" value="GDYXXLXY"/>
</dbReference>
<evidence type="ECO:0000313" key="3">
    <source>
        <dbReference type="Proteomes" id="UP001218231"/>
    </source>
</evidence>
<name>A0ABY7TUD2_9SPHN</name>
<reference evidence="2 3" key="1">
    <citation type="submission" date="2023-02" db="EMBL/GenBank/DDBJ databases">
        <title>Genome sequence of Novosphingobium humi KACC 19094.</title>
        <authorList>
            <person name="Kim S."/>
            <person name="Heo J."/>
            <person name="Kwon S.-W."/>
        </authorList>
    </citation>
    <scope>NUCLEOTIDE SEQUENCE [LARGE SCALE GENOMIC DNA]</scope>
    <source>
        <strain evidence="2 3">KACC 19094</strain>
    </source>
</reference>
<organism evidence="2 3">
    <name type="scientific">Novosphingobium humi</name>
    <dbReference type="NCBI Taxonomy" id="2282397"/>
    <lineage>
        <taxon>Bacteria</taxon>
        <taxon>Pseudomonadati</taxon>
        <taxon>Pseudomonadota</taxon>
        <taxon>Alphaproteobacteria</taxon>
        <taxon>Sphingomonadales</taxon>
        <taxon>Sphingomonadaceae</taxon>
        <taxon>Novosphingobium</taxon>
    </lineage>
</organism>
<feature type="signal peptide" evidence="1">
    <location>
        <begin position="1"/>
        <end position="23"/>
    </location>
</feature>
<evidence type="ECO:0000313" key="2">
    <source>
        <dbReference type="EMBL" id="WCT76847.1"/>
    </source>
</evidence>
<dbReference type="RefSeq" id="WP_273617248.1">
    <property type="nucleotide sequence ID" value="NZ_CP117417.1"/>
</dbReference>
<feature type="chain" id="PRO_5046801459" evidence="1">
    <location>
        <begin position="24"/>
        <end position="182"/>
    </location>
</feature>
<proteinExistence type="predicted"/>
<accession>A0ABY7TUD2</accession>
<gene>
    <name evidence="2" type="ORF">PQ457_13065</name>
</gene>
<dbReference type="Proteomes" id="UP001218231">
    <property type="component" value="Chromosome"/>
</dbReference>
<dbReference type="Pfam" id="PF14345">
    <property type="entry name" value="GDYXXLXY"/>
    <property type="match status" value="1"/>
</dbReference>
<protein>
    <submittedName>
        <fullName evidence="2">GDYXXLXY domain-containing protein</fullName>
    </submittedName>
</protein>
<keyword evidence="1" id="KW-0732">Signal</keyword>